<dbReference type="AlphaFoldDB" id="A0A0N4X2W9"/>
<evidence type="ECO:0000313" key="1">
    <source>
        <dbReference type="WBParaSite" id="HPLM_0001871101-mRNA-1"/>
    </source>
</evidence>
<sequence length="33" mass="4152">LYCSSFYVHHRRMRVMMSNETRPDIISRIHQWT</sequence>
<accession>A0A0N4X2W9</accession>
<dbReference type="WBParaSite" id="HPLM_0001871101-mRNA-1">
    <property type="protein sequence ID" value="HPLM_0001871101-mRNA-1"/>
    <property type="gene ID" value="HPLM_0001871101"/>
</dbReference>
<protein>
    <submittedName>
        <fullName evidence="1">RNA-dependent RNA polymerase</fullName>
    </submittedName>
</protein>
<name>A0A0N4X2W9_HAEPC</name>
<proteinExistence type="predicted"/>
<reference evidence="1" key="1">
    <citation type="submission" date="2017-02" db="UniProtKB">
        <authorList>
            <consortium name="WormBaseParasite"/>
        </authorList>
    </citation>
    <scope>IDENTIFICATION</scope>
</reference>
<organism evidence="1">
    <name type="scientific">Haemonchus placei</name>
    <name type="common">Barber's pole worm</name>
    <dbReference type="NCBI Taxonomy" id="6290"/>
    <lineage>
        <taxon>Eukaryota</taxon>
        <taxon>Metazoa</taxon>
        <taxon>Ecdysozoa</taxon>
        <taxon>Nematoda</taxon>
        <taxon>Chromadorea</taxon>
        <taxon>Rhabditida</taxon>
        <taxon>Rhabditina</taxon>
        <taxon>Rhabditomorpha</taxon>
        <taxon>Strongyloidea</taxon>
        <taxon>Trichostrongylidae</taxon>
        <taxon>Haemonchus</taxon>
    </lineage>
</organism>